<evidence type="ECO:0000313" key="5">
    <source>
        <dbReference type="EMBL" id="PIU33264.1"/>
    </source>
</evidence>
<dbReference type="Pfam" id="PF00472">
    <property type="entry name" value="RF-1"/>
    <property type="match status" value="1"/>
</dbReference>
<evidence type="ECO:0000256" key="2">
    <source>
        <dbReference type="ARBA" id="ARBA00022481"/>
    </source>
</evidence>
<dbReference type="PANTHER" id="PTHR43804">
    <property type="entry name" value="LD18447P"/>
    <property type="match status" value="1"/>
</dbReference>
<accession>A0A2M6YQ77</accession>
<organism evidence="5 6">
    <name type="scientific">Candidatus Shapirobacteria bacterium CG07_land_8_20_14_0_80_39_12</name>
    <dbReference type="NCBI Taxonomy" id="1974480"/>
    <lineage>
        <taxon>Bacteria</taxon>
        <taxon>Candidatus Shapironibacteriota</taxon>
    </lineage>
</organism>
<reference evidence="6" key="1">
    <citation type="submission" date="2017-09" db="EMBL/GenBank/DDBJ databases">
        <title>Depth-based differentiation of microbial function through sediment-hosted aquifers and enrichment of novel symbionts in the deep terrestrial subsurface.</title>
        <authorList>
            <person name="Probst A.J."/>
            <person name="Ladd B."/>
            <person name="Jarett J.K."/>
            <person name="Geller-Mcgrath D.E."/>
            <person name="Sieber C.M.K."/>
            <person name="Emerson J.B."/>
            <person name="Anantharaman K."/>
            <person name="Thomas B.C."/>
            <person name="Malmstrom R."/>
            <person name="Stieglmeier M."/>
            <person name="Klingl A."/>
            <person name="Woyke T."/>
            <person name="Ryan C.M."/>
            <person name="Banfield J.F."/>
        </authorList>
    </citation>
    <scope>NUCLEOTIDE SEQUENCE [LARGE SCALE GENOMIC DNA]</scope>
</reference>
<comment type="similarity">
    <text evidence="1">Belongs to the prokaryotic/mitochondrial release factor family.</text>
</comment>
<keyword evidence="2" id="KW-0488">Methylation</keyword>
<name>A0A2M6YQ77_9BACT</name>
<feature type="region of interest" description="Disordered" evidence="3">
    <location>
        <begin position="1"/>
        <end position="75"/>
    </location>
</feature>
<feature type="domain" description="Prokaryotic-type class I peptide chain release factors" evidence="4">
    <location>
        <begin position="101"/>
        <end position="164"/>
    </location>
</feature>
<comment type="caution">
    <text evidence="5">The sequence shown here is derived from an EMBL/GenBank/DDBJ whole genome shotgun (WGS) entry which is preliminary data.</text>
</comment>
<dbReference type="InterPro" id="IPR000352">
    <property type="entry name" value="Pep_chain_release_fac_I"/>
</dbReference>
<proteinExistence type="inferred from homology"/>
<dbReference type="InterPro" id="IPR045853">
    <property type="entry name" value="Pep_chain_release_fac_I_sf"/>
</dbReference>
<dbReference type="Proteomes" id="UP000229559">
    <property type="component" value="Unassembled WGS sequence"/>
</dbReference>
<protein>
    <recommendedName>
        <fullName evidence="4">Prokaryotic-type class I peptide chain release factors domain-containing protein</fullName>
    </recommendedName>
</protein>
<dbReference type="AlphaFoldDB" id="A0A2M6YQ77"/>
<evidence type="ECO:0000256" key="3">
    <source>
        <dbReference type="SAM" id="MobiDB-lite"/>
    </source>
</evidence>
<evidence type="ECO:0000313" key="6">
    <source>
        <dbReference type="Proteomes" id="UP000229559"/>
    </source>
</evidence>
<dbReference type="EMBL" id="PEXA01000031">
    <property type="protein sequence ID" value="PIU33264.1"/>
    <property type="molecule type" value="Genomic_DNA"/>
</dbReference>
<dbReference type="Gene3D" id="3.30.160.20">
    <property type="match status" value="1"/>
</dbReference>
<dbReference type="PANTHER" id="PTHR43804:SF7">
    <property type="entry name" value="LD18447P"/>
    <property type="match status" value="1"/>
</dbReference>
<sequence>MMEKIKADDYSEDYEETLPREGKGKRREKWSPTKSGKKGHKQEIQSAKQARAEGAEKGIAKHLSSSFKHLETDKDQKQIKSYLEWLKDSLERKSPRLNPEDEKEVKVDSFVSSVKAGGQHRQKNRTAVRLTHLPTLISVKNENERSFEQNKQQAKAALFEKLEKHLKLWQTLTRDSLTPINIENKVFSLAKTLSTPPR</sequence>
<dbReference type="SUPFAM" id="SSF75620">
    <property type="entry name" value="Release factor"/>
    <property type="match status" value="1"/>
</dbReference>
<gene>
    <name evidence="5" type="ORF">COT04_00940</name>
</gene>
<dbReference type="GO" id="GO:0003747">
    <property type="term" value="F:translation release factor activity"/>
    <property type="evidence" value="ECO:0007669"/>
    <property type="project" value="InterPro"/>
</dbReference>
<evidence type="ECO:0000256" key="1">
    <source>
        <dbReference type="ARBA" id="ARBA00010835"/>
    </source>
</evidence>
<feature type="compositionally biased region" description="Basic and acidic residues" evidence="3">
    <location>
        <begin position="50"/>
        <end position="59"/>
    </location>
</feature>
<dbReference type="InterPro" id="IPR050057">
    <property type="entry name" value="Prokaryotic/Mito_RF"/>
</dbReference>
<evidence type="ECO:0000259" key="4">
    <source>
        <dbReference type="Pfam" id="PF00472"/>
    </source>
</evidence>